<protein>
    <recommendedName>
        <fullName evidence="3">DUF4371 domain-containing protein</fullName>
    </recommendedName>
</protein>
<reference evidence="1 2" key="2">
    <citation type="submission" date="2017-04" db="EMBL/GenBank/DDBJ databases">
        <title>CpG methylation of centromeres and impact of large insertions on vertebrate speciation.</title>
        <authorList>
            <person name="Ichikawa K."/>
            <person name="Yoshimura J."/>
            <person name="Morishita S."/>
        </authorList>
    </citation>
    <scope>NUCLEOTIDE SEQUENCE</scope>
    <source>
        <strain evidence="1 2">HNI</strain>
    </source>
</reference>
<dbReference type="PANTHER" id="PTHR46880:SF8">
    <property type="entry name" value="E3 SUMO-PROTEIN LIGASE KIAA1586"/>
    <property type="match status" value="1"/>
</dbReference>
<dbReference type="AlphaFoldDB" id="A0A3P9KB64"/>
<evidence type="ECO:0000313" key="1">
    <source>
        <dbReference type="Ensembl" id="ENSORLP00020005694.1"/>
    </source>
</evidence>
<reference evidence="1" key="4">
    <citation type="submission" date="2025-09" db="UniProtKB">
        <authorList>
            <consortium name="Ensembl"/>
        </authorList>
    </citation>
    <scope>IDENTIFICATION</scope>
    <source>
        <strain evidence="1">HNI</strain>
    </source>
</reference>
<dbReference type="InterPro" id="IPR012337">
    <property type="entry name" value="RNaseH-like_sf"/>
</dbReference>
<sequence length="798" mass="89516">MTINYLLLNPEKTEVIILGPKNLRDALSAQIVSLDGISIAPNSTVRNLGVLFDQDLSFKAHISQACRTAFFHLRNIAKIRNILSKSDAEKLIHAFVTSRLDYCNSLLAACPKSSLRSLQLVQNAAARLLAGTSRRDHITPVLVSLHWLPVDSRIKFKILLLTYKALHGMAPSYIKDLIVPYHPMRTLHSLNAGLLVVPRISKSTVGGRAFSHQAPVLWNKLPAHVREADSVSTFKVRLKTFLSGKICPSGHTRDVQLSSLRKKIHEHKNSAAHKEVVKILETAKKDTLVNMNTKSQDFAFETTARVFRTAYYVAKYNKPFTDFESLIDLQETNSINMGRVLHSKTVCVDIVDHVASQMKKEMMTKIIQNRSKITVLADESTNVGNKSTLIVFVKASVDGLLQELLIGFGSDGASVMLGVKSGVGKLLKDDFPSIVLWHCLNHRLELAVDQALDKTGGTKDFQAFLDSLYSLYSQSPKNMRELSECAHNLHITLKRIGRVLSVRWVASSWRAVNAVWQSYSALAQHFQKASEDNSRERAKFSGLLSKLCTVHFLKSLALMVDVLTDLKKLSEILQNRKTTIPKAHELMTNYLKRIESLKTYPGKHTVEAEQAEQKMEFNGHQLKVGRSPTIDSALFITAYNSLINQMAVLHPENWDQDNPRFGEEEVRTLCERLNINEQKAHLGYVEFKASGGRSIPPPLKKLLLAVDTLSASNADCERGFSTMNNIMTDLRGTMTTKNVSNLLFISSFGPPCMKWDPMPYVKTWLGKGRRPAHTTSGMARRSPKADEEYYQPLWDIMT</sequence>
<dbReference type="SUPFAM" id="SSF53098">
    <property type="entry name" value="Ribonuclease H-like"/>
    <property type="match status" value="1"/>
</dbReference>
<dbReference type="Proteomes" id="UP000265180">
    <property type="component" value="Chromosome 3"/>
</dbReference>
<name>A0A3P9KB64_ORYLA</name>
<reference key="1">
    <citation type="journal article" date="2007" name="Nature">
        <title>The medaka draft genome and insights into vertebrate genome evolution.</title>
        <authorList>
            <person name="Kasahara M."/>
            <person name="Naruse K."/>
            <person name="Sasaki S."/>
            <person name="Nakatani Y."/>
            <person name="Qu W."/>
            <person name="Ahsan B."/>
            <person name="Yamada T."/>
            <person name="Nagayasu Y."/>
            <person name="Doi K."/>
            <person name="Kasai Y."/>
            <person name="Jindo T."/>
            <person name="Kobayashi D."/>
            <person name="Shimada A."/>
            <person name="Toyoda A."/>
            <person name="Kuroki Y."/>
            <person name="Fujiyama A."/>
            <person name="Sasaki T."/>
            <person name="Shimizu A."/>
            <person name="Asakawa S."/>
            <person name="Shimizu N."/>
            <person name="Hashimoto S."/>
            <person name="Yang J."/>
            <person name="Lee Y."/>
            <person name="Matsushima K."/>
            <person name="Sugano S."/>
            <person name="Sakaizumi M."/>
            <person name="Narita T."/>
            <person name="Ohishi K."/>
            <person name="Haga S."/>
            <person name="Ohta F."/>
            <person name="Nomoto H."/>
            <person name="Nogata K."/>
            <person name="Morishita T."/>
            <person name="Endo T."/>
            <person name="Shin-I T."/>
            <person name="Takeda H."/>
            <person name="Morishita S."/>
            <person name="Kohara Y."/>
        </authorList>
    </citation>
    <scope>NUCLEOTIDE SEQUENCE [LARGE SCALE GENOMIC DNA]</scope>
    <source>
        <strain>Hd-rR</strain>
    </source>
</reference>
<accession>A0A3P9KB64</accession>
<dbReference type="PANTHER" id="PTHR46880">
    <property type="entry name" value="RAS-ASSOCIATING DOMAIN-CONTAINING PROTEIN"/>
    <property type="match status" value="1"/>
</dbReference>
<reference evidence="1" key="3">
    <citation type="submission" date="2025-08" db="UniProtKB">
        <authorList>
            <consortium name="Ensembl"/>
        </authorList>
    </citation>
    <scope>IDENTIFICATION</scope>
    <source>
        <strain evidence="1">HNI</strain>
    </source>
</reference>
<evidence type="ECO:0008006" key="3">
    <source>
        <dbReference type="Google" id="ProtNLM"/>
    </source>
</evidence>
<evidence type="ECO:0000313" key="2">
    <source>
        <dbReference type="Proteomes" id="UP000265180"/>
    </source>
</evidence>
<dbReference type="Ensembl" id="ENSORLT00020005853.1">
    <property type="protein sequence ID" value="ENSORLP00020005694.1"/>
    <property type="gene ID" value="ENSORLG00020006531.1"/>
</dbReference>
<organism evidence="1 2">
    <name type="scientific">Oryzias latipes</name>
    <name type="common">Japanese rice fish</name>
    <name type="synonym">Japanese killifish</name>
    <dbReference type="NCBI Taxonomy" id="8090"/>
    <lineage>
        <taxon>Eukaryota</taxon>
        <taxon>Metazoa</taxon>
        <taxon>Chordata</taxon>
        <taxon>Craniata</taxon>
        <taxon>Vertebrata</taxon>
        <taxon>Euteleostomi</taxon>
        <taxon>Actinopterygii</taxon>
        <taxon>Neopterygii</taxon>
        <taxon>Teleostei</taxon>
        <taxon>Neoteleostei</taxon>
        <taxon>Acanthomorphata</taxon>
        <taxon>Ovalentaria</taxon>
        <taxon>Atherinomorphae</taxon>
        <taxon>Beloniformes</taxon>
        <taxon>Adrianichthyidae</taxon>
        <taxon>Oryziinae</taxon>
        <taxon>Oryzias</taxon>
    </lineage>
</organism>
<proteinExistence type="predicted"/>